<dbReference type="AlphaFoldDB" id="A0A8J7AYE2"/>
<feature type="region of interest" description="Disordered" evidence="1">
    <location>
        <begin position="34"/>
        <end position="162"/>
    </location>
</feature>
<evidence type="ECO:0008006" key="4">
    <source>
        <dbReference type="Google" id="ProtNLM"/>
    </source>
</evidence>
<evidence type="ECO:0000313" key="3">
    <source>
        <dbReference type="Proteomes" id="UP000636505"/>
    </source>
</evidence>
<feature type="compositionally biased region" description="Pro residues" evidence="1">
    <location>
        <begin position="65"/>
        <end position="74"/>
    </location>
</feature>
<reference evidence="2" key="1">
    <citation type="submission" date="2020-10" db="EMBL/GenBank/DDBJ databases">
        <authorList>
            <person name="Castelo-Branco R."/>
            <person name="Eusebio N."/>
            <person name="Adriana R."/>
            <person name="Vieira A."/>
            <person name="Brugerolle De Fraissinette N."/>
            <person name="Rezende De Castro R."/>
            <person name="Schneider M.P."/>
            <person name="Vasconcelos V."/>
            <person name="Leao P.N."/>
        </authorList>
    </citation>
    <scope>NUCLEOTIDE SEQUENCE</scope>
    <source>
        <strain evidence="2">LEGE 07310</strain>
    </source>
</reference>
<sequence length="329" mass="35098">MKFIDLLRPMLLLSVGLHVLLLLLPLGRADETVPATDDGAAPEPELFAAAESEDIEETTETELETPPPAAPPPATVAGQPRQSPRTVAAAMPRRQPAAQTTPPQTAQPEAAATAEGSVPDLSTPVSAPDPSPSPAPQARASEPAPPDPEASAAPEQQAYVTPKVPKALEELLAYFTQALSYDSENTSDEATQTAQADWREASRAALEVDQLNVQTLEPPVRLSYPIENPQEIRRSLQACLPQTPHTAEVGVLFDDTGKATPTLLGSTGYSALDKEALALVTARMNRLENPEARAYLVKVEVRYDRESCASLAELAPPASDQSESRIRPQ</sequence>
<evidence type="ECO:0000313" key="2">
    <source>
        <dbReference type="EMBL" id="MBE9078537.1"/>
    </source>
</evidence>
<feature type="compositionally biased region" description="Acidic residues" evidence="1">
    <location>
        <begin position="51"/>
        <end position="63"/>
    </location>
</feature>
<comment type="caution">
    <text evidence="2">The sequence shown here is derived from an EMBL/GenBank/DDBJ whole genome shotgun (WGS) entry which is preliminary data.</text>
</comment>
<evidence type="ECO:0000256" key="1">
    <source>
        <dbReference type="SAM" id="MobiDB-lite"/>
    </source>
</evidence>
<dbReference type="RefSeq" id="WP_193908489.1">
    <property type="nucleotide sequence ID" value="NZ_JADEXG010000035.1"/>
</dbReference>
<gene>
    <name evidence="2" type="ORF">IQ241_14740</name>
</gene>
<dbReference type="EMBL" id="JADEXG010000035">
    <property type="protein sequence ID" value="MBE9078537.1"/>
    <property type="molecule type" value="Genomic_DNA"/>
</dbReference>
<dbReference type="Proteomes" id="UP000636505">
    <property type="component" value="Unassembled WGS sequence"/>
</dbReference>
<feature type="compositionally biased region" description="Low complexity" evidence="1">
    <location>
        <begin position="149"/>
        <end position="158"/>
    </location>
</feature>
<proteinExistence type="predicted"/>
<feature type="compositionally biased region" description="Low complexity" evidence="1">
    <location>
        <begin position="41"/>
        <end position="50"/>
    </location>
</feature>
<accession>A0A8J7AYE2</accession>
<organism evidence="2 3">
    <name type="scientific">Vasconcelosia minhoensis LEGE 07310</name>
    <dbReference type="NCBI Taxonomy" id="915328"/>
    <lineage>
        <taxon>Bacteria</taxon>
        <taxon>Bacillati</taxon>
        <taxon>Cyanobacteriota</taxon>
        <taxon>Cyanophyceae</taxon>
        <taxon>Nodosilineales</taxon>
        <taxon>Cymatolegaceae</taxon>
        <taxon>Vasconcelosia</taxon>
        <taxon>Vasconcelosia minhoensis</taxon>
    </lineage>
</organism>
<keyword evidence="3" id="KW-1185">Reference proteome</keyword>
<feature type="compositionally biased region" description="Low complexity" evidence="1">
    <location>
        <begin position="88"/>
        <end position="115"/>
    </location>
</feature>
<name>A0A8J7AYE2_9CYAN</name>
<protein>
    <recommendedName>
        <fullName evidence="4">TonB family protein</fullName>
    </recommendedName>
</protein>